<dbReference type="Pfam" id="PF10469">
    <property type="entry name" value="AKAP7_NLS"/>
    <property type="match status" value="1"/>
</dbReference>
<dbReference type="PROSITE" id="PS50084">
    <property type="entry name" value="KH_TYPE_1"/>
    <property type="match status" value="1"/>
</dbReference>
<dbReference type="InterPro" id="IPR019510">
    <property type="entry name" value="AKAP7-like_phosphoesterase"/>
</dbReference>
<protein>
    <recommendedName>
        <fullName evidence="7">Activating signal cointegrator 1 complex subunit 1</fullName>
    </recommendedName>
</protein>
<dbReference type="SUPFAM" id="SSF54791">
    <property type="entry name" value="Eukaryotic type KH-domain (KH-domain type I)"/>
    <property type="match status" value="1"/>
</dbReference>
<evidence type="ECO:0000313" key="6">
    <source>
        <dbReference type="Proteomes" id="UP000594263"/>
    </source>
</evidence>
<dbReference type="PANTHER" id="PTHR13360:SF1">
    <property type="entry name" value="ACTIVATING SIGNAL COINTEGRATOR 1 COMPLEX SUBUNIT 1"/>
    <property type="match status" value="1"/>
</dbReference>
<dbReference type="EnsemblPlants" id="Kaladp0011s0474.1.v1.1">
    <property type="protein sequence ID" value="Kaladp0011s0474.1.v1.1"/>
    <property type="gene ID" value="Kaladp0011s0474.v1.1"/>
</dbReference>
<dbReference type="InterPro" id="IPR009210">
    <property type="entry name" value="ASCC1"/>
</dbReference>
<dbReference type="GO" id="GO:0005634">
    <property type="term" value="C:nucleus"/>
    <property type="evidence" value="ECO:0007669"/>
    <property type="project" value="TreeGrafter"/>
</dbReference>
<evidence type="ECO:0000256" key="1">
    <source>
        <dbReference type="PROSITE-ProRule" id="PRU00117"/>
    </source>
</evidence>
<dbReference type="Gramene" id="Kaladp0011s0474.1.v1.1">
    <property type="protein sequence ID" value="Kaladp0011s0474.1.v1.1"/>
    <property type="gene ID" value="Kaladp0011s0474.v1.1"/>
</dbReference>
<accession>A0A7N0RIT4</accession>
<evidence type="ECO:0000259" key="4">
    <source>
        <dbReference type="Pfam" id="PF10469"/>
    </source>
</evidence>
<feature type="region of interest" description="Disordered" evidence="2">
    <location>
        <begin position="256"/>
        <end position="279"/>
    </location>
</feature>
<dbReference type="InterPro" id="IPR036612">
    <property type="entry name" value="KH_dom_type_1_sf"/>
</dbReference>
<dbReference type="OMA" id="HCCASIS"/>
<proteinExistence type="predicted"/>
<evidence type="ECO:0008006" key="7">
    <source>
        <dbReference type="Google" id="ProtNLM"/>
    </source>
</evidence>
<dbReference type="GO" id="GO:0006355">
    <property type="term" value="P:regulation of DNA-templated transcription"/>
    <property type="evidence" value="ECO:0007669"/>
    <property type="project" value="TreeGrafter"/>
</dbReference>
<dbReference type="Gene3D" id="3.30.1370.10">
    <property type="entry name" value="K Homology domain, type 1"/>
    <property type="match status" value="1"/>
</dbReference>
<evidence type="ECO:0000256" key="2">
    <source>
        <dbReference type="SAM" id="MobiDB-lite"/>
    </source>
</evidence>
<feature type="domain" description="K Homology" evidence="3">
    <location>
        <begin position="130"/>
        <end position="204"/>
    </location>
</feature>
<evidence type="ECO:0000313" key="5">
    <source>
        <dbReference type="EnsemblPlants" id="Kaladp0011s0474.1.v1.1"/>
    </source>
</evidence>
<reference evidence="5" key="1">
    <citation type="submission" date="2021-01" db="UniProtKB">
        <authorList>
            <consortium name="EnsemblPlants"/>
        </authorList>
    </citation>
    <scope>IDENTIFICATION</scope>
</reference>
<dbReference type="Proteomes" id="UP000594263">
    <property type="component" value="Unplaced"/>
</dbReference>
<dbReference type="AlphaFoldDB" id="A0A7N0RIT4"/>
<dbReference type="InterPro" id="IPR004088">
    <property type="entry name" value="KH_dom_type_1"/>
</dbReference>
<name>A0A7N0RIT4_KALFE</name>
<dbReference type="Pfam" id="PF00013">
    <property type="entry name" value="KH_1"/>
    <property type="match status" value="1"/>
</dbReference>
<organism evidence="5 6">
    <name type="scientific">Kalanchoe fedtschenkoi</name>
    <name type="common">Lavender scallops</name>
    <name type="synonym">South American air plant</name>
    <dbReference type="NCBI Taxonomy" id="63787"/>
    <lineage>
        <taxon>Eukaryota</taxon>
        <taxon>Viridiplantae</taxon>
        <taxon>Streptophyta</taxon>
        <taxon>Embryophyta</taxon>
        <taxon>Tracheophyta</taxon>
        <taxon>Spermatophyta</taxon>
        <taxon>Magnoliopsida</taxon>
        <taxon>eudicotyledons</taxon>
        <taxon>Gunneridae</taxon>
        <taxon>Pentapetalae</taxon>
        <taxon>Saxifragales</taxon>
        <taxon>Crassulaceae</taxon>
        <taxon>Kalanchoe</taxon>
    </lineage>
</organism>
<dbReference type="InterPro" id="IPR009097">
    <property type="entry name" value="Cyclic_Pdiesterase"/>
</dbReference>
<evidence type="ECO:0000259" key="3">
    <source>
        <dbReference type="Pfam" id="PF00013"/>
    </source>
</evidence>
<feature type="domain" description="A-kinase anchor protein 7-like phosphoesterase" evidence="4">
    <location>
        <begin position="219"/>
        <end position="495"/>
    </location>
</feature>
<sequence>MIASRSVLRADLVWKITSAHVASYAPRPRDHIQGLRFYQGLSHNMKMGRGKKALHLDITNKQKSTELIWRPVCSQASADVVLAQENANPTDGSKDINMECSSSDCILDVQDTIRESGETVARSESTAEMSVEVGASLMRFIKGKGGMTQKKLEEEMGVKIIFPASKNEESISSLIDICLNWITSAALFIEGTTHESVKGALEKVQVIVDEAINSPNLNYSHFVSLPLAIHPKLVEKLVSFQNSILGTADSKAGDCLENNAAEDNSDDEAGNEQKTADEVKLEDENDCVKENIIDIPLTSYQPKASKSSSESEKLADLGIDKSIFIKPKTFHLTVLMLKLWNKDRINQAANVLKEVSPKVADALDGRPVFIRLKGLETMRGSLAKARVLYAPVEEIGGEGRLVRACRVLIDAYVEAGLVLEKDAKQSLKLHATVMNTSHRRSKMRSRKFDSFDARSILERYGSEDWGEYLISEAHVSQRFVFDGNGYYHCCASIPFPGDPQVK</sequence>
<dbReference type="SUPFAM" id="SSF55144">
    <property type="entry name" value="LigT-like"/>
    <property type="match status" value="1"/>
</dbReference>
<dbReference type="GO" id="GO:0003723">
    <property type="term" value="F:RNA binding"/>
    <property type="evidence" value="ECO:0007669"/>
    <property type="project" value="UniProtKB-UniRule"/>
</dbReference>
<keyword evidence="1" id="KW-0694">RNA-binding</keyword>
<dbReference type="PANTHER" id="PTHR13360">
    <property type="entry name" value="ACTIVATING SIGNAL COINTEGRATOR 1 COMPLEX SUBUNIT 1"/>
    <property type="match status" value="1"/>
</dbReference>
<dbReference type="Gene3D" id="3.90.1140.10">
    <property type="entry name" value="Cyclic phosphodiesterase"/>
    <property type="match status" value="1"/>
</dbReference>
<keyword evidence="6" id="KW-1185">Reference proteome</keyword>
<dbReference type="GO" id="GO:0006307">
    <property type="term" value="P:DNA alkylation repair"/>
    <property type="evidence" value="ECO:0007669"/>
    <property type="project" value="InterPro"/>
</dbReference>